<dbReference type="GO" id="GO:0008745">
    <property type="term" value="F:N-acetylmuramoyl-L-alanine amidase activity"/>
    <property type="evidence" value="ECO:0007669"/>
    <property type="project" value="InterPro"/>
</dbReference>
<dbReference type="PROSITE" id="PS51781">
    <property type="entry name" value="SH3B"/>
    <property type="match status" value="1"/>
</dbReference>
<evidence type="ECO:0000256" key="2">
    <source>
        <dbReference type="ARBA" id="ARBA00022801"/>
    </source>
</evidence>
<dbReference type="GO" id="GO:0009253">
    <property type="term" value="P:peptidoglycan catabolic process"/>
    <property type="evidence" value="ECO:0007669"/>
    <property type="project" value="InterPro"/>
</dbReference>
<evidence type="ECO:0000259" key="5">
    <source>
        <dbReference type="PROSITE" id="PS51272"/>
    </source>
</evidence>
<dbReference type="PANTHER" id="PTHR30404:SF0">
    <property type="entry name" value="N-ACETYLMURAMOYL-L-ALANINE AMIDASE AMIC"/>
    <property type="match status" value="1"/>
</dbReference>
<keyword evidence="1 4" id="KW-0732">Signal</keyword>
<dbReference type="PROSITE" id="PS51272">
    <property type="entry name" value="SLH"/>
    <property type="match status" value="3"/>
</dbReference>
<feature type="domain" description="SH3b" evidence="6">
    <location>
        <begin position="207"/>
        <end position="270"/>
    </location>
</feature>
<dbReference type="eggNOG" id="COG3103">
    <property type="taxonomic scope" value="Bacteria"/>
</dbReference>
<dbReference type="InterPro" id="IPR001119">
    <property type="entry name" value="SLH_dom"/>
</dbReference>
<dbReference type="Pfam" id="PF08239">
    <property type="entry name" value="SH3_3"/>
    <property type="match status" value="1"/>
</dbReference>
<evidence type="ECO:0000259" key="6">
    <source>
        <dbReference type="PROSITE" id="PS51781"/>
    </source>
</evidence>
<feature type="domain" description="SLH" evidence="5">
    <location>
        <begin position="22"/>
        <end position="81"/>
    </location>
</feature>
<feature type="domain" description="SLH" evidence="5">
    <location>
        <begin position="147"/>
        <end position="205"/>
    </location>
</feature>
<dbReference type="InterPro" id="IPR050695">
    <property type="entry name" value="N-acetylmuramoyl_amidase_3"/>
</dbReference>
<keyword evidence="3" id="KW-0961">Cell wall biogenesis/degradation</keyword>
<dbReference type="SMART" id="SM00287">
    <property type="entry name" value="SH3b"/>
    <property type="match status" value="1"/>
</dbReference>
<organism evidence="7 8">
    <name type="scientific">Gracilibacillus boraciitolerans JCM 21714</name>
    <dbReference type="NCBI Taxonomy" id="1298598"/>
    <lineage>
        <taxon>Bacteria</taxon>
        <taxon>Bacillati</taxon>
        <taxon>Bacillota</taxon>
        <taxon>Bacilli</taxon>
        <taxon>Bacillales</taxon>
        <taxon>Bacillaceae</taxon>
        <taxon>Gracilibacillus</taxon>
    </lineage>
</organism>
<dbReference type="GO" id="GO:0030288">
    <property type="term" value="C:outer membrane-bounded periplasmic space"/>
    <property type="evidence" value="ECO:0007669"/>
    <property type="project" value="TreeGrafter"/>
</dbReference>
<protein>
    <submittedName>
        <fullName evidence="7">N-acetylmuramoyl-L-alanine amidase</fullName>
    </submittedName>
</protein>
<dbReference type="Pfam" id="PF00395">
    <property type="entry name" value="SLH"/>
    <property type="match status" value="3"/>
</dbReference>
<evidence type="ECO:0000256" key="3">
    <source>
        <dbReference type="ARBA" id="ARBA00023316"/>
    </source>
</evidence>
<feature type="chain" id="PRO_5004852142" evidence="4">
    <location>
        <begin position="26"/>
        <end position="460"/>
    </location>
</feature>
<evidence type="ECO:0000256" key="4">
    <source>
        <dbReference type="SAM" id="SignalP"/>
    </source>
</evidence>
<dbReference type="STRING" id="1298598.JCM21714_4377"/>
<dbReference type="AlphaFoldDB" id="W4VQQ3"/>
<dbReference type="CDD" id="cd02696">
    <property type="entry name" value="MurNAc-LAA"/>
    <property type="match status" value="1"/>
</dbReference>
<dbReference type="Pfam" id="PF01520">
    <property type="entry name" value="Amidase_3"/>
    <property type="match status" value="1"/>
</dbReference>
<evidence type="ECO:0000313" key="8">
    <source>
        <dbReference type="Proteomes" id="UP000019102"/>
    </source>
</evidence>
<keyword evidence="2" id="KW-0378">Hydrolase</keyword>
<dbReference type="Proteomes" id="UP000019102">
    <property type="component" value="Unassembled WGS sequence"/>
</dbReference>
<name>W4VQQ3_9BACI</name>
<accession>W4VQQ3</accession>
<dbReference type="Gene3D" id="3.40.630.40">
    <property type="entry name" value="Zn-dependent exopeptidases"/>
    <property type="match status" value="1"/>
</dbReference>
<sequence length="460" mass="50861">MLRKFIFSMLFVVVISGFGVSHVGAASLPDIPDIYQEEVNYLIEKNIINGFPDGTFKPDDNVTRAQAVTMIGAALHLSGGQIESSSFFDVNKDHYAFGYIEAAVKKQIIHGYTDGTFRPSREMNRSEMAIIISKAFNLTETSEMNFLDVSKQSSLYLPINKIYTAGITVGYENNTYRPNKTITRAEFSLMLARALDPSFSIDNGQELTTKYVNVNTSLNVRSGPGSSYSIIGSLYKNDEIKISSSNSDWLYMTKGNLKGYVHADYLVDKPIKDTKNRVIAIDAGHGGSDPGANGYGIIEKELNLSVSKYIEQYLKEENIKVVMTRTNDTYLSLGQRVDIAVNKKADAFVSIHGNAFNTESASGTETFFSTSAAPTRLQASEKLATFIQARLVKALGTKNRGVKQANFQVIKHNPLPAALVELGFMTNKSDANILKSKQREAAKAVKEGIVDYYNWIEKNN</sequence>
<dbReference type="EMBL" id="BAVS01000041">
    <property type="protein sequence ID" value="GAE95164.1"/>
    <property type="molecule type" value="Genomic_DNA"/>
</dbReference>
<dbReference type="SUPFAM" id="SSF53187">
    <property type="entry name" value="Zn-dependent exopeptidases"/>
    <property type="match status" value="1"/>
</dbReference>
<dbReference type="OrthoDB" id="9806267at2"/>
<dbReference type="InterPro" id="IPR002508">
    <property type="entry name" value="MurNAc-LAA_cat"/>
</dbReference>
<keyword evidence="8" id="KW-1185">Reference proteome</keyword>
<dbReference type="InterPro" id="IPR003646">
    <property type="entry name" value="SH3-like_bac-type"/>
</dbReference>
<dbReference type="Gene3D" id="2.30.30.40">
    <property type="entry name" value="SH3 Domains"/>
    <property type="match status" value="1"/>
</dbReference>
<comment type="caution">
    <text evidence="7">The sequence shown here is derived from an EMBL/GenBank/DDBJ whole genome shotgun (WGS) entry which is preliminary data.</text>
</comment>
<dbReference type="eggNOG" id="COG0860">
    <property type="taxonomic scope" value="Bacteria"/>
</dbReference>
<proteinExistence type="predicted"/>
<dbReference type="SMART" id="SM00646">
    <property type="entry name" value="Ami_3"/>
    <property type="match status" value="1"/>
</dbReference>
<gene>
    <name evidence="7" type="ORF">JCM21714_4377</name>
</gene>
<dbReference type="PANTHER" id="PTHR30404">
    <property type="entry name" value="N-ACETYLMURAMOYL-L-ALANINE AMIDASE"/>
    <property type="match status" value="1"/>
</dbReference>
<feature type="signal peptide" evidence="4">
    <location>
        <begin position="1"/>
        <end position="25"/>
    </location>
</feature>
<evidence type="ECO:0000313" key="7">
    <source>
        <dbReference type="EMBL" id="GAE95164.1"/>
    </source>
</evidence>
<evidence type="ECO:0000256" key="1">
    <source>
        <dbReference type="ARBA" id="ARBA00022729"/>
    </source>
</evidence>
<feature type="domain" description="SLH" evidence="5">
    <location>
        <begin position="83"/>
        <end position="146"/>
    </location>
</feature>
<dbReference type="GO" id="GO:0071555">
    <property type="term" value="P:cell wall organization"/>
    <property type="evidence" value="ECO:0007669"/>
    <property type="project" value="UniProtKB-KW"/>
</dbReference>
<reference evidence="7 8" key="1">
    <citation type="journal article" date="2014" name="Genome Announc.">
        <title>Draft Genome Sequence of the Boron-Tolerant and Moderately Halotolerant Bacterium Gracilibacillus boraciitolerans JCM 21714T.</title>
        <authorList>
            <person name="Ahmed I."/>
            <person name="Oshima K."/>
            <person name="Suda W."/>
            <person name="Kitamura K."/>
            <person name="Iida T."/>
            <person name="Ohmori Y."/>
            <person name="Fujiwara T."/>
            <person name="Hattori M."/>
            <person name="Ohkuma M."/>
        </authorList>
    </citation>
    <scope>NUCLEOTIDE SEQUENCE [LARGE SCALE GENOMIC DNA]</scope>
    <source>
        <strain evidence="7 8">JCM 21714</strain>
    </source>
</reference>